<dbReference type="Gene3D" id="1.20.1440.20">
    <property type="entry name" value="LemA-like domain"/>
    <property type="match status" value="1"/>
</dbReference>
<dbReference type="SUPFAM" id="SSF140478">
    <property type="entry name" value="LemA-like"/>
    <property type="match status" value="1"/>
</dbReference>
<evidence type="ECO:0000313" key="6">
    <source>
        <dbReference type="EMBL" id="GAA4003424.1"/>
    </source>
</evidence>
<organism evidence="6 7">
    <name type="scientific">Sphingomonas humi</name>
    <dbReference type="NCBI Taxonomy" id="335630"/>
    <lineage>
        <taxon>Bacteria</taxon>
        <taxon>Pseudomonadati</taxon>
        <taxon>Pseudomonadota</taxon>
        <taxon>Alphaproteobacteria</taxon>
        <taxon>Sphingomonadales</taxon>
        <taxon>Sphingomonadaceae</taxon>
        <taxon>Sphingomonas</taxon>
    </lineage>
</organism>
<dbReference type="InterPro" id="IPR023353">
    <property type="entry name" value="LemA-like_dom_sf"/>
</dbReference>
<dbReference type="EMBL" id="BAAAZD010000001">
    <property type="protein sequence ID" value="GAA4003424.1"/>
    <property type="molecule type" value="Genomic_DNA"/>
</dbReference>
<keyword evidence="5" id="KW-0472">Membrane</keyword>
<evidence type="ECO:0000256" key="4">
    <source>
        <dbReference type="ARBA" id="ARBA00022989"/>
    </source>
</evidence>
<keyword evidence="3" id="KW-0812">Transmembrane</keyword>
<comment type="caution">
    <text evidence="6">The sequence shown here is derived from an EMBL/GenBank/DDBJ whole genome shotgun (WGS) entry which is preliminary data.</text>
</comment>
<dbReference type="RefSeq" id="WP_344709445.1">
    <property type="nucleotide sequence ID" value="NZ_BAAAZD010000001.1"/>
</dbReference>
<evidence type="ECO:0000256" key="3">
    <source>
        <dbReference type="ARBA" id="ARBA00022692"/>
    </source>
</evidence>
<dbReference type="PANTHER" id="PTHR34478:SF1">
    <property type="entry name" value="PROTEIN LEMA"/>
    <property type="match status" value="1"/>
</dbReference>
<keyword evidence="4" id="KW-1133">Transmembrane helix</keyword>
<accession>A0ABP7RXB3</accession>
<sequence length="189" mass="21255">MLITILLVALLLVVVGPIWLTWSSYNRIMALDSRCDTAFADIDVHLKHRHNLLPNLIETVRGFARHETDAIDKVTQARAAALKASSPAMRLEAEQQLGQSINTMLSVAEAYPELKASGHFRDLAAQLADTENRVTASRRFYNLAVEEYNTSIRQFPGSQIAQRRRLSTRRPFDLGIERVLIDEPVAANF</sequence>
<keyword evidence="7" id="KW-1185">Reference proteome</keyword>
<evidence type="ECO:0000256" key="2">
    <source>
        <dbReference type="ARBA" id="ARBA00008854"/>
    </source>
</evidence>
<reference evidence="7" key="1">
    <citation type="journal article" date="2019" name="Int. J. Syst. Evol. Microbiol.">
        <title>The Global Catalogue of Microorganisms (GCM) 10K type strain sequencing project: providing services to taxonomists for standard genome sequencing and annotation.</title>
        <authorList>
            <consortium name="The Broad Institute Genomics Platform"/>
            <consortium name="The Broad Institute Genome Sequencing Center for Infectious Disease"/>
            <person name="Wu L."/>
            <person name="Ma J."/>
        </authorList>
    </citation>
    <scope>NUCLEOTIDE SEQUENCE [LARGE SCALE GENOMIC DNA]</scope>
    <source>
        <strain evidence="7">JCM 16603</strain>
    </source>
</reference>
<proteinExistence type="inferred from homology"/>
<name>A0ABP7RXB3_9SPHN</name>
<dbReference type="Pfam" id="PF04011">
    <property type="entry name" value="LemA"/>
    <property type="match status" value="1"/>
</dbReference>
<dbReference type="Proteomes" id="UP001501310">
    <property type="component" value="Unassembled WGS sequence"/>
</dbReference>
<protein>
    <submittedName>
        <fullName evidence="6">LemA family protein</fullName>
    </submittedName>
</protein>
<dbReference type="InterPro" id="IPR007156">
    <property type="entry name" value="MamQ_LemA"/>
</dbReference>
<evidence type="ECO:0000256" key="5">
    <source>
        <dbReference type="ARBA" id="ARBA00023136"/>
    </source>
</evidence>
<comment type="subcellular location">
    <subcellularLocation>
        <location evidence="1">Membrane</location>
        <topology evidence="1">Single-pass membrane protein</topology>
    </subcellularLocation>
</comment>
<evidence type="ECO:0000313" key="7">
    <source>
        <dbReference type="Proteomes" id="UP001501310"/>
    </source>
</evidence>
<gene>
    <name evidence="6" type="ORF">GCM10022211_13840</name>
</gene>
<dbReference type="PANTHER" id="PTHR34478">
    <property type="entry name" value="PROTEIN LEMA"/>
    <property type="match status" value="1"/>
</dbReference>
<evidence type="ECO:0000256" key="1">
    <source>
        <dbReference type="ARBA" id="ARBA00004167"/>
    </source>
</evidence>
<comment type="similarity">
    <text evidence="2">Belongs to the LemA family.</text>
</comment>